<evidence type="ECO:0000313" key="2">
    <source>
        <dbReference type="EMBL" id="AQQ00918.1"/>
    </source>
</evidence>
<dbReference type="PANTHER" id="PTHR36175">
    <property type="entry name" value="CYANOPHYCINASE"/>
    <property type="match status" value="1"/>
</dbReference>
<dbReference type="PANTHER" id="PTHR36175:SF1">
    <property type="entry name" value="CYANOPHYCINASE"/>
    <property type="match status" value="1"/>
</dbReference>
<organism evidence="2 3">
    <name type="scientific">Pseudoalteromonas aliena</name>
    <dbReference type="NCBI Taxonomy" id="247523"/>
    <lineage>
        <taxon>Bacteria</taxon>
        <taxon>Pseudomonadati</taxon>
        <taxon>Pseudomonadota</taxon>
        <taxon>Gammaproteobacteria</taxon>
        <taxon>Alteromonadales</taxon>
        <taxon>Pseudoalteromonadaceae</taxon>
        <taxon>Pseudoalteromonas</taxon>
    </lineage>
</organism>
<dbReference type="AlphaFoldDB" id="A0A1Q2H0N6"/>
<dbReference type="RefSeq" id="WP_077537583.1">
    <property type="nucleotide sequence ID" value="NZ_CP019628.1"/>
</dbReference>
<dbReference type="KEGG" id="paln:B0W48_14700"/>
<dbReference type="STRING" id="247523.B0W48_14700"/>
<protein>
    <submittedName>
        <fullName evidence="2">Cyanophycinase</fullName>
    </submittedName>
</protein>
<dbReference type="Proteomes" id="UP000188243">
    <property type="component" value="Chromosome"/>
</dbReference>
<evidence type="ECO:0000256" key="1">
    <source>
        <dbReference type="SAM" id="SignalP"/>
    </source>
</evidence>
<reference evidence="2 3" key="1">
    <citation type="submission" date="2017-02" db="EMBL/GenBank/DDBJ databases">
        <title>Complete genome sequence of the cold-active Pseudoalteromonas aliena strain EH1 isolated from Arctic seawater.</title>
        <authorList>
            <person name="Kim E."/>
            <person name="Heo E."/>
            <person name="Kim H."/>
            <person name="Kim D."/>
        </authorList>
    </citation>
    <scope>NUCLEOTIDE SEQUENCE [LARGE SCALE GENOMIC DNA]</scope>
    <source>
        <strain evidence="2 3">EH1</strain>
    </source>
</reference>
<feature type="chain" id="PRO_5012727090" evidence="1">
    <location>
        <begin position="34"/>
        <end position="548"/>
    </location>
</feature>
<dbReference type="EMBL" id="CP019628">
    <property type="protein sequence ID" value="AQQ00918.1"/>
    <property type="molecule type" value="Genomic_DNA"/>
</dbReference>
<feature type="signal peptide" evidence="1">
    <location>
        <begin position="1"/>
        <end position="33"/>
    </location>
</feature>
<keyword evidence="1" id="KW-0732">Signal</keyword>
<name>A0A1Q2H0N6_9GAMM</name>
<sequence length="548" mass="59868">MKNLLLLDIKSQLSRCTVVLLGIACSLAFNVQAQNQTLVLAGGALSTCSSSTPKNCQNSAQIKGKAHNLFKVTDAKISTIAQYWPSGNNDKKLATINALNTIKIQKKVPMTRKNLLWLWRDINNTSLSSLSVDEYNFVFDMLEIFQPNIPQLNSAERLKEQVNTDLNNQSATNNILQFVSGSLKVNNAEPTMLVVTASSRDPYEAADLAQALFAQSNINTQWLALTPALVHAITNNSCDKLPILRNTQMKIYNREAIYPDRIQAELSLCEKGIDALVSLIKHSTGVVFNDGDAALASRILFDQNDRPYPWTEALQSRPVIMGAGAGTVVQNKIVSEFTTTSLSALRESTNNSYAGGLGSFNLGVLDTQFGEKNRTLRLAMAIDKSQVKNIKAEIQHGFGIDKNTALVVIKSPEGNLMTVIGKSGVVHLANQINNQSKGKHYSYSYWPTGSVIDITNNAFTLSERTISQALPAIKIPPLPVQRFGAILTNSKLRSLTQAMCLSQEQSAVAQQDEFIISLTATKSTSYHRISAKELGCAVINLDLAVSTF</sequence>
<dbReference type="Gene3D" id="3.40.50.880">
    <property type="match status" value="1"/>
</dbReference>
<dbReference type="InterPro" id="IPR029062">
    <property type="entry name" value="Class_I_gatase-like"/>
</dbReference>
<accession>A0A1Q2H0N6</accession>
<gene>
    <name evidence="2" type="ORF">B0W48_14700</name>
</gene>
<proteinExistence type="predicted"/>
<evidence type="ECO:0000313" key="3">
    <source>
        <dbReference type="Proteomes" id="UP000188243"/>
    </source>
</evidence>